<organism evidence="2 3">
    <name type="scientific">Folsomia candida</name>
    <name type="common">Springtail</name>
    <dbReference type="NCBI Taxonomy" id="158441"/>
    <lineage>
        <taxon>Eukaryota</taxon>
        <taxon>Metazoa</taxon>
        <taxon>Ecdysozoa</taxon>
        <taxon>Arthropoda</taxon>
        <taxon>Hexapoda</taxon>
        <taxon>Collembola</taxon>
        <taxon>Entomobryomorpha</taxon>
        <taxon>Isotomoidea</taxon>
        <taxon>Isotomidae</taxon>
        <taxon>Proisotominae</taxon>
        <taxon>Folsomia</taxon>
    </lineage>
</organism>
<feature type="compositionally biased region" description="Pro residues" evidence="1">
    <location>
        <begin position="221"/>
        <end position="244"/>
    </location>
</feature>
<reference evidence="2 3" key="1">
    <citation type="submission" date="2015-12" db="EMBL/GenBank/DDBJ databases">
        <title>The genome of Folsomia candida.</title>
        <authorList>
            <person name="Faddeeva A."/>
            <person name="Derks M.F."/>
            <person name="Anvar Y."/>
            <person name="Smit S."/>
            <person name="Van Straalen N."/>
            <person name="Roelofs D."/>
        </authorList>
    </citation>
    <scope>NUCLEOTIDE SEQUENCE [LARGE SCALE GENOMIC DNA]</scope>
    <source>
        <strain evidence="2 3">VU population</strain>
        <tissue evidence="2">Whole body</tissue>
    </source>
</reference>
<dbReference type="Proteomes" id="UP000198287">
    <property type="component" value="Unassembled WGS sequence"/>
</dbReference>
<keyword evidence="3" id="KW-1185">Reference proteome</keyword>
<sequence>MGLIQSILLGLCGGLVNTIRNDYHSFVQCMFSCDSWMLKVEKCLSYVGFIMGASGPGEVVFLWADALINQISITHFGVTFQNNPVLVNGVAFIMANFGQTQLNEIWGTYCNVTEERGYFYVARKQSTCEKVFNEVPLMVLCLGMCALFIIAKFMKPYVQARRDGMRVIDRENYNDTALNLANSDDVGYPGDNSSDPPISPEINDDLPNVPNDADNSEPEGPAVPPPTPPPPDPFPSDLPSPTTPPQRGSDGGGDGGGGGDTQPVNTICTICKELTTIHVINPTPVFCCPGCKEGGSAAGCKTCEKMVAEAVTKYLSEVMVEMQKCLCDQCVERISKCLEGIGWSGDCGDCGFRHPPD</sequence>
<comment type="caution">
    <text evidence="2">The sequence shown here is derived from an EMBL/GenBank/DDBJ whole genome shotgun (WGS) entry which is preliminary data.</text>
</comment>
<accession>A0A226DMT9</accession>
<evidence type="ECO:0000313" key="3">
    <source>
        <dbReference type="Proteomes" id="UP000198287"/>
    </source>
</evidence>
<name>A0A226DMT9_FOLCA</name>
<dbReference type="AlphaFoldDB" id="A0A226DMT9"/>
<protein>
    <submittedName>
        <fullName evidence="2">Uncharacterized protein</fullName>
    </submittedName>
</protein>
<proteinExistence type="predicted"/>
<gene>
    <name evidence="2" type="ORF">Fcan01_18635</name>
</gene>
<evidence type="ECO:0000256" key="1">
    <source>
        <dbReference type="SAM" id="MobiDB-lite"/>
    </source>
</evidence>
<feature type="region of interest" description="Disordered" evidence="1">
    <location>
        <begin position="180"/>
        <end position="259"/>
    </location>
</feature>
<dbReference type="EMBL" id="LNIX01000015">
    <property type="protein sequence ID" value="OXA46430.1"/>
    <property type="molecule type" value="Genomic_DNA"/>
</dbReference>
<feature type="compositionally biased region" description="Gly residues" evidence="1">
    <location>
        <begin position="249"/>
        <end position="259"/>
    </location>
</feature>
<evidence type="ECO:0000313" key="2">
    <source>
        <dbReference type="EMBL" id="OXA46430.1"/>
    </source>
</evidence>